<dbReference type="EMBL" id="MHNW01000043">
    <property type="protein sequence ID" value="OGZ52601.1"/>
    <property type="molecule type" value="Genomic_DNA"/>
</dbReference>
<evidence type="ECO:0008006" key="3">
    <source>
        <dbReference type="Google" id="ProtNLM"/>
    </source>
</evidence>
<reference evidence="1 2" key="1">
    <citation type="journal article" date="2016" name="Nat. Commun.">
        <title>Thousands of microbial genomes shed light on interconnected biogeochemical processes in an aquifer system.</title>
        <authorList>
            <person name="Anantharaman K."/>
            <person name="Brown C.T."/>
            <person name="Hug L.A."/>
            <person name="Sharon I."/>
            <person name="Castelle C.J."/>
            <person name="Probst A.J."/>
            <person name="Thomas B.C."/>
            <person name="Singh A."/>
            <person name="Wilkins M.J."/>
            <person name="Karaoz U."/>
            <person name="Brodie E.L."/>
            <person name="Williams K.H."/>
            <person name="Hubbard S.S."/>
            <person name="Banfield J.F."/>
        </authorList>
    </citation>
    <scope>NUCLEOTIDE SEQUENCE [LARGE SCALE GENOMIC DNA]</scope>
</reference>
<evidence type="ECO:0000313" key="1">
    <source>
        <dbReference type="EMBL" id="OGZ52601.1"/>
    </source>
</evidence>
<evidence type="ECO:0000313" key="2">
    <source>
        <dbReference type="Proteomes" id="UP000179106"/>
    </source>
</evidence>
<dbReference type="SUPFAM" id="SSF55608">
    <property type="entry name" value="Homing endonucleases"/>
    <property type="match status" value="1"/>
</dbReference>
<dbReference type="Proteomes" id="UP000179106">
    <property type="component" value="Unassembled WGS sequence"/>
</dbReference>
<dbReference type="InterPro" id="IPR027434">
    <property type="entry name" value="Homing_endonucl"/>
</dbReference>
<name>A0A1G2GRM5_9BACT</name>
<gene>
    <name evidence="1" type="ORF">A3B25_04055</name>
</gene>
<comment type="caution">
    <text evidence="1">The sequence shown here is derived from an EMBL/GenBank/DDBJ whole genome shotgun (WGS) entry which is preliminary data.</text>
</comment>
<organism evidence="1 2">
    <name type="scientific">Candidatus Ryanbacteria bacterium RIFCSPLOWO2_01_FULL_48_26</name>
    <dbReference type="NCBI Taxonomy" id="1802126"/>
    <lineage>
        <taxon>Bacteria</taxon>
        <taxon>Candidatus Ryaniibacteriota</taxon>
    </lineage>
</organism>
<dbReference type="AlphaFoldDB" id="A0A1G2GRM5"/>
<accession>A0A1G2GRM5</accession>
<protein>
    <recommendedName>
        <fullName evidence="3">Homing endonuclease LAGLIDADG domain-containing protein</fullName>
    </recommendedName>
</protein>
<sequence>MTWDYIAGFIDGEGSIVKRKRVYNLLISQTQFEVLEEIRKFIGCGLVHALGRRKSHWKDAWLYNAGGGKNTYYILENVANKLIVKRDLAIRVLHELKLRLQETEEIKNLKKDRIKRAKTLRQMKWSYRKIAKELGTDFGYVRRLIISEK</sequence>
<proteinExistence type="predicted"/>
<dbReference type="Gene3D" id="3.10.28.10">
    <property type="entry name" value="Homing endonucleases"/>
    <property type="match status" value="1"/>
</dbReference>